<dbReference type="OrthoDB" id="29650at2"/>
<comment type="caution">
    <text evidence="7">The sequence shown here is derived from an EMBL/GenBank/DDBJ whole genome shotgun (WGS) entry which is preliminary data.</text>
</comment>
<keyword evidence="3 7" id="KW-0489">Methyltransferase</keyword>
<keyword evidence="1" id="KW-0963">Cytoplasm</keyword>
<dbReference type="InterPro" id="IPR029063">
    <property type="entry name" value="SAM-dependent_MTases_sf"/>
</dbReference>
<evidence type="ECO:0000256" key="3">
    <source>
        <dbReference type="ARBA" id="ARBA00022603"/>
    </source>
</evidence>
<dbReference type="PANTHER" id="PTHR47816">
    <property type="entry name" value="RIBOSOMAL RNA SMALL SUBUNIT METHYLTRANSFERASE C"/>
    <property type="match status" value="1"/>
</dbReference>
<dbReference type="Proteomes" id="UP000273807">
    <property type="component" value="Unassembled WGS sequence"/>
</dbReference>
<dbReference type="GO" id="GO:0003676">
    <property type="term" value="F:nucleic acid binding"/>
    <property type="evidence" value="ECO:0007669"/>
    <property type="project" value="InterPro"/>
</dbReference>
<proteinExistence type="predicted"/>
<evidence type="ECO:0000313" key="8">
    <source>
        <dbReference type="Proteomes" id="UP000273807"/>
    </source>
</evidence>
<dbReference type="PROSITE" id="PS00092">
    <property type="entry name" value="N6_MTASE"/>
    <property type="match status" value="1"/>
</dbReference>
<name>A0A3N0BVZ8_9MICC</name>
<dbReference type="RefSeq" id="WP_123255696.1">
    <property type="nucleotide sequence ID" value="NZ_RBED01000104.1"/>
</dbReference>
<keyword evidence="2" id="KW-0698">rRNA processing</keyword>
<dbReference type="Pfam" id="PF05175">
    <property type="entry name" value="MTS"/>
    <property type="match status" value="1"/>
</dbReference>
<sequence length="396" mass="41181">MTLGSDGAAETNLDALFPQLRRFPDVEAANLQAWDATDRLLLDSAAEFLGPDSRPAVVGDRYGALTLGAITAGAPAPVRVHQDLITGELALRNNARTVGTGGGFEQLPLGSALLAGATVVLIQLPRSLAELEEIADAVARHAAPTVTVLAGGRVKHMSLGMNAVLARYFGDVQPQLARQKSRIVIARKPLPVSPATPFPITSANAALGLRICAHGAVFAGTDLDIGTRFLLEFLPQMPDAAHAVDLGCGTGILAAMYARSRPGSRVTATDRSAAAVDSARATAAANGLGDRIDVVQDDAMGSLPDSSADLILLNPPFHLESAVHSGAGLKLFEAAGRVLAPGGELWTVFNSHLQYRPALERLVGPTREIGRNPKFTVTASTRRSGAQAGVGWTPGP</sequence>
<evidence type="ECO:0000313" key="7">
    <source>
        <dbReference type="EMBL" id="RNL53870.1"/>
    </source>
</evidence>
<organism evidence="7 8">
    <name type="scientific">Arthrobacter oryzae</name>
    <dbReference type="NCBI Taxonomy" id="409290"/>
    <lineage>
        <taxon>Bacteria</taxon>
        <taxon>Bacillati</taxon>
        <taxon>Actinomycetota</taxon>
        <taxon>Actinomycetes</taxon>
        <taxon>Micrococcales</taxon>
        <taxon>Micrococcaceae</taxon>
        <taxon>Arthrobacter</taxon>
    </lineage>
</organism>
<dbReference type="AlphaFoldDB" id="A0A3N0BVZ8"/>
<evidence type="ECO:0000256" key="2">
    <source>
        <dbReference type="ARBA" id="ARBA00022552"/>
    </source>
</evidence>
<evidence type="ECO:0000259" key="6">
    <source>
        <dbReference type="Pfam" id="PF26049"/>
    </source>
</evidence>
<dbReference type="Pfam" id="PF26049">
    <property type="entry name" value="RLMG_N"/>
    <property type="match status" value="1"/>
</dbReference>
<dbReference type="GO" id="GO:0008170">
    <property type="term" value="F:N-methyltransferase activity"/>
    <property type="evidence" value="ECO:0007669"/>
    <property type="project" value="UniProtKB-ARBA"/>
</dbReference>
<keyword evidence="8" id="KW-1185">Reference proteome</keyword>
<dbReference type="Gene3D" id="3.40.50.150">
    <property type="entry name" value="Vaccinia Virus protein VP39"/>
    <property type="match status" value="2"/>
</dbReference>
<feature type="domain" description="Methyltransferase small" evidence="5">
    <location>
        <begin position="209"/>
        <end position="378"/>
    </location>
</feature>
<dbReference type="GO" id="GO:0006364">
    <property type="term" value="P:rRNA processing"/>
    <property type="evidence" value="ECO:0007669"/>
    <property type="project" value="UniProtKB-KW"/>
</dbReference>
<dbReference type="InterPro" id="IPR046977">
    <property type="entry name" value="RsmC/RlmG"/>
</dbReference>
<dbReference type="InterPro" id="IPR002052">
    <property type="entry name" value="DNA_methylase_N6_adenine_CS"/>
</dbReference>
<dbReference type="CDD" id="cd02440">
    <property type="entry name" value="AdoMet_MTases"/>
    <property type="match status" value="1"/>
</dbReference>
<evidence type="ECO:0000256" key="1">
    <source>
        <dbReference type="ARBA" id="ARBA00022490"/>
    </source>
</evidence>
<accession>A0A3N0BVZ8</accession>
<evidence type="ECO:0000256" key="4">
    <source>
        <dbReference type="ARBA" id="ARBA00022679"/>
    </source>
</evidence>
<protein>
    <submittedName>
        <fullName evidence="7">Methyltransferase domain-containing protein</fullName>
    </submittedName>
</protein>
<reference evidence="7 8" key="1">
    <citation type="submission" date="2018-10" db="EMBL/GenBank/DDBJ databases">
        <title>Genome sequencing of Arthrobacter oryzae TNB02.</title>
        <authorList>
            <person name="Cho Y.-J."/>
            <person name="Cho A."/>
            <person name="Kim O.-S."/>
        </authorList>
    </citation>
    <scope>NUCLEOTIDE SEQUENCE [LARGE SCALE GENOMIC DNA]</scope>
    <source>
        <strain evidence="7 8">TNB02</strain>
    </source>
</reference>
<dbReference type="PANTHER" id="PTHR47816:SF5">
    <property type="entry name" value="RIBOSOMAL RNA LARGE SUBUNIT METHYLTRANSFERASE G"/>
    <property type="match status" value="1"/>
</dbReference>
<dbReference type="GO" id="GO:0032259">
    <property type="term" value="P:methylation"/>
    <property type="evidence" value="ECO:0007669"/>
    <property type="project" value="UniProtKB-KW"/>
</dbReference>
<feature type="domain" description="RlmG N-terminal" evidence="6">
    <location>
        <begin position="19"/>
        <end position="187"/>
    </location>
</feature>
<dbReference type="EMBL" id="RBED01000104">
    <property type="protein sequence ID" value="RNL53870.1"/>
    <property type="molecule type" value="Genomic_DNA"/>
</dbReference>
<evidence type="ECO:0000259" key="5">
    <source>
        <dbReference type="Pfam" id="PF05175"/>
    </source>
</evidence>
<dbReference type="SUPFAM" id="SSF53335">
    <property type="entry name" value="S-adenosyl-L-methionine-dependent methyltransferases"/>
    <property type="match status" value="1"/>
</dbReference>
<dbReference type="GO" id="GO:0008757">
    <property type="term" value="F:S-adenosylmethionine-dependent methyltransferase activity"/>
    <property type="evidence" value="ECO:0007669"/>
    <property type="project" value="InterPro"/>
</dbReference>
<gene>
    <name evidence="7" type="ORF">D7003_12160</name>
</gene>
<dbReference type="InterPro" id="IPR007848">
    <property type="entry name" value="Small_mtfrase_dom"/>
</dbReference>
<keyword evidence="4 7" id="KW-0808">Transferase</keyword>
<dbReference type="InterPro" id="IPR058679">
    <property type="entry name" value="RlmG_N"/>
</dbReference>